<evidence type="ECO:0000313" key="2">
    <source>
        <dbReference type="EMBL" id="NEI72606.1"/>
    </source>
</evidence>
<feature type="transmembrane region" description="Helical" evidence="1">
    <location>
        <begin position="147"/>
        <end position="167"/>
    </location>
</feature>
<reference evidence="2 3" key="1">
    <citation type="submission" date="2019-12" db="EMBL/GenBank/DDBJ databases">
        <title>Rhizobium genotypes associated with high levels of biological nitrogen fixation by grain legumes in a temperate-maritime cropping system.</title>
        <authorList>
            <person name="Maluk M."/>
            <person name="Francesc Ferrando Molina F."/>
            <person name="Lopez Del Egido L."/>
            <person name="Lafos M."/>
            <person name="Langarica-Fuentes A."/>
            <person name="Gebre Yohannes G."/>
            <person name="Young M.W."/>
            <person name="Martin P."/>
            <person name="Gantlett R."/>
            <person name="Kenicer G."/>
            <person name="Hawes C."/>
            <person name="Begg G.S."/>
            <person name="Quilliam R.S."/>
            <person name="Squire G.R."/>
            <person name="Poole P.S."/>
            <person name="Young P.W."/>
            <person name="Iannetta P.M."/>
            <person name="James E.K."/>
        </authorList>
    </citation>
    <scope>NUCLEOTIDE SEQUENCE [LARGE SCALE GENOMIC DNA]</scope>
    <source>
        <strain evidence="2 3">JHI1118</strain>
    </source>
</reference>
<keyword evidence="1" id="KW-0812">Transmembrane</keyword>
<dbReference type="Proteomes" id="UP000483035">
    <property type="component" value="Unassembled WGS sequence"/>
</dbReference>
<comment type="caution">
    <text evidence="2">The sequence shown here is derived from an EMBL/GenBank/DDBJ whole genome shotgun (WGS) entry which is preliminary data.</text>
</comment>
<gene>
    <name evidence="2" type="ORF">GR212_23890</name>
</gene>
<organism evidence="2 3">
    <name type="scientific">Rhizobium lusitanum</name>
    <dbReference type="NCBI Taxonomy" id="293958"/>
    <lineage>
        <taxon>Bacteria</taxon>
        <taxon>Pseudomonadati</taxon>
        <taxon>Pseudomonadota</taxon>
        <taxon>Alphaproteobacteria</taxon>
        <taxon>Hyphomicrobiales</taxon>
        <taxon>Rhizobiaceae</taxon>
        <taxon>Rhizobium/Agrobacterium group</taxon>
        <taxon>Rhizobium</taxon>
    </lineage>
</organism>
<feature type="transmembrane region" description="Helical" evidence="1">
    <location>
        <begin position="82"/>
        <end position="107"/>
    </location>
</feature>
<proteinExistence type="predicted"/>
<protein>
    <submittedName>
        <fullName evidence="2">Uncharacterized protein</fullName>
    </submittedName>
</protein>
<evidence type="ECO:0000313" key="3">
    <source>
        <dbReference type="Proteomes" id="UP000483035"/>
    </source>
</evidence>
<accession>A0A6L9UEQ3</accession>
<keyword evidence="1" id="KW-0472">Membrane</keyword>
<feature type="transmembrane region" description="Helical" evidence="1">
    <location>
        <begin position="33"/>
        <end position="62"/>
    </location>
</feature>
<evidence type="ECO:0000256" key="1">
    <source>
        <dbReference type="SAM" id="Phobius"/>
    </source>
</evidence>
<sequence>MSARREHDPDPLTRASLTVAWVILANKPFYPLYVWWLVGSGVGASLATLVSVPFFLMIPLLAGRFPFGARLLLPLIGTLDTVFESFVFGRASATLSFLAPCMVLGIISFHPSEARWQRCLVGFIFICFVVAWHFVGTPIFPWDTGQLATLLNINVLAVGSLLTFIGWRYAGLRSCQDAGPPLP</sequence>
<dbReference type="EMBL" id="WUEY01000013">
    <property type="protein sequence ID" value="NEI72606.1"/>
    <property type="molecule type" value="Genomic_DNA"/>
</dbReference>
<feature type="transmembrane region" description="Helical" evidence="1">
    <location>
        <begin position="119"/>
        <end position="135"/>
    </location>
</feature>
<name>A0A6L9UEQ3_9HYPH</name>
<dbReference type="AlphaFoldDB" id="A0A6L9UEQ3"/>
<keyword evidence="1" id="KW-1133">Transmembrane helix</keyword>